<evidence type="ECO:0000313" key="1">
    <source>
        <dbReference type="EMBL" id="EPN46813.1"/>
    </source>
</evidence>
<evidence type="ECO:0000313" key="2">
    <source>
        <dbReference type="Proteomes" id="UP000015729"/>
    </source>
</evidence>
<gene>
    <name evidence="1" type="ORF">A244_22838</name>
</gene>
<name>S6TUI6_PSESF</name>
<dbReference type="EMBL" id="AOKG01001598">
    <property type="protein sequence ID" value="EPN46813.1"/>
    <property type="molecule type" value="Genomic_DNA"/>
</dbReference>
<accession>S6TUI6</accession>
<dbReference type="Proteomes" id="UP000015729">
    <property type="component" value="Unassembled WGS sequence"/>
</dbReference>
<comment type="caution">
    <text evidence="1">The sequence shown here is derived from an EMBL/GenBank/DDBJ whole genome shotgun (WGS) entry which is preliminary data.</text>
</comment>
<proteinExistence type="predicted"/>
<feature type="non-terminal residue" evidence="1">
    <location>
        <position position="140"/>
    </location>
</feature>
<protein>
    <submittedName>
        <fullName evidence="1">Uncharacterized protein</fullName>
    </submittedName>
</protein>
<organism evidence="1 2">
    <name type="scientific">Pseudomonas syringae pv. actinidiae ICMP 18807</name>
    <dbReference type="NCBI Taxonomy" id="1194404"/>
    <lineage>
        <taxon>Bacteria</taxon>
        <taxon>Pseudomonadati</taxon>
        <taxon>Pseudomonadota</taxon>
        <taxon>Gammaproteobacteria</taxon>
        <taxon>Pseudomonadales</taxon>
        <taxon>Pseudomonadaceae</taxon>
        <taxon>Pseudomonas</taxon>
        <taxon>Pseudomonas syringae</taxon>
    </lineage>
</organism>
<dbReference type="AlphaFoldDB" id="S6TUI6"/>
<sequence>MSSSSAEHSESLPSILAGPLLRRQEAGRLVLWLVGSRPLNLTLSLRHGAADDSSSSFIDYPLTGQRCQVVAVGRHAFIHLIDLQLEADLPLDTWVDYDLRVEGEPGGIAEWAPHLLYEGAGYPDFVVRSSIDHLLHGSCR</sequence>
<reference evidence="1 2" key="1">
    <citation type="journal article" date="2013" name="PLoS Pathog.">
        <title>Genomic analysis of the Kiwifruit pathogen Pseudomonas syringae pv. actinidiae provides insight into the origins of an emergent plant disease.</title>
        <authorList>
            <person name="McCann H.C."/>
            <person name="Rikkerink E.H."/>
            <person name="Bertels F."/>
            <person name="Fiers M."/>
            <person name="Lu A."/>
            <person name="Rees-George J."/>
            <person name="Andersen M.T."/>
            <person name="Gleave A.P."/>
            <person name="Haubold B."/>
            <person name="Wohlers M.W."/>
            <person name="Guttman D.S."/>
            <person name="Wang P.W."/>
            <person name="Straub C."/>
            <person name="Vanneste J.L."/>
            <person name="Rainey P.B."/>
            <person name="Templeton M.D."/>
        </authorList>
    </citation>
    <scope>NUCLEOTIDE SEQUENCE [LARGE SCALE GENOMIC DNA]</scope>
    <source>
        <strain evidence="1 2">ICMP 18807</strain>
    </source>
</reference>